<dbReference type="Gene3D" id="2.60.40.10">
    <property type="entry name" value="Immunoglobulins"/>
    <property type="match status" value="1"/>
</dbReference>
<dbReference type="PROSITE" id="PS50835">
    <property type="entry name" value="IG_LIKE"/>
    <property type="match status" value="1"/>
</dbReference>
<sequence length="206" mass="23063">MIVCSVFIFFIGWTNAQDLLEYFISESSAVEGDPVTITCGVRHFVFCVAAKLLCVEAISLSKLDEQSGQFVEYVKYYNINNKNAEKVININNDWNIEMNRMPGGFDCSDCTKVGVIDANITVDITKVKLEDAGKYECSMQNNAEDYNGSVSEYVQNVCSDLAVKHNPCKTLETYGLKSDEDEEPRGSQARHVGLKHTVFGMISIFY</sequence>
<keyword evidence="4" id="KW-1185">Reference proteome</keyword>
<feature type="signal peptide" evidence="1">
    <location>
        <begin position="1"/>
        <end position="16"/>
    </location>
</feature>
<comment type="caution">
    <text evidence="3">The sequence shown here is derived from an EMBL/GenBank/DDBJ whole genome shotgun (WGS) entry which is preliminary data.</text>
</comment>
<dbReference type="InterPro" id="IPR003599">
    <property type="entry name" value="Ig_sub"/>
</dbReference>
<evidence type="ECO:0000259" key="2">
    <source>
        <dbReference type="PROSITE" id="PS50835"/>
    </source>
</evidence>
<protein>
    <recommendedName>
        <fullName evidence="2">Ig-like domain-containing protein</fullName>
    </recommendedName>
</protein>
<organism evidence="3 4">
    <name type="scientific">Biomphalaria pfeifferi</name>
    <name type="common">Bloodfluke planorb</name>
    <name type="synonym">Freshwater snail</name>
    <dbReference type="NCBI Taxonomy" id="112525"/>
    <lineage>
        <taxon>Eukaryota</taxon>
        <taxon>Metazoa</taxon>
        <taxon>Spiralia</taxon>
        <taxon>Lophotrochozoa</taxon>
        <taxon>Mollusca</taxon>
        <taxon>Gastropoda</taxon>
        <taxon>Heterobranchia</taxon>
        <taxon>Euthyneura</taxon>
        <taxon>Panpulmonata</taxon>
        <taxon>Hygrophila</taxon>
        <taxon>Lymnaeoidea</taxon>
        <taxon>Planorbidae</taxon>
        <taxon>Biomphalaria</taxon>
    </lineage>
</organism>
<evidence type="ECO:0000256" key="1">
    <source>
        <dbReference type="SAM" id="SignalP"/>
    </source>
</evidence>
<evidence type="ECO:0000313" key="3">
    <source>
        <dbReference type="EMBL" id="KAK0051143.1"/>
    </source>
</evidence>
<dbReference type="InterPro" id="IPR036179">
    <property type="entry name" value="Ig-like_dom_sf"/>
</dbReference>
<gene>
    <name evidence="3" type="ORF">Bpfe_019453</name>
</gene>
<dbReference type="Proteomes" id="UP001233172">
    <property type="component" value="Unassembled WGS sequence"/>
</dbReference>
<dbReference type="AlphaFoldDB" id="A0AAD8BBV5"/>
<dbReference type="EMBL" id="JASAOG010000107">
    <property type="protein sequence ID" value="KAK0051143.1"/>
    <property type="molecule type" value="Genomic_DNA"/>
</dbReference>
<feature type="domain" description="Ig-like" evidence="2">
    <location>
        <begin position="17"/>
        <end position="151"/>
    </location>
</feature>
<feature type="chain" id="PRO_5042256942" description="Ig-like domain-containing protein" evidence="1">
    <location>
        <begin position="17"/>
        <end position="206"/>
    </location>
</feature>
<keyword evidence="1" id="KW-0732">Signal</keyword>
<dbReference type="SUPFAM" id="SSF48726">
    <property type="entry name" value="Immunoglobulin"/>
    <property type="match status" value="1"/>
</dbReference>
<dbReference type="InterPro" id="IPR007110">
    <property type="entry name" value="Ig-like_dom"/>
</dbReference>
<accession>A0AAD8BBV5</accession>
<name>A0AAD8BBV5_BIOPF</name>
<reference evidence="3" key="1">
    <citation type="journal article" date="2023" name="PLoS Negl. Trop. Dis.">
        <title>A genome sequence for Biomphalaria pfeifferi, the major vector snail for the human-infecting parasite Schistosoma mansoni.</title>
        <authorList>
            <person name="Bu L."/>
            <person name="Lu L."/>
            <person name="Laidemitt M.R."/>
            <person name="Zhang S.M."/>
            <person name="Mutuku M."/>
            <person name="Mkoji G."/>
            <person name="Steinauer M."/>
            <person name="Loker E.S."/>
        </authorList>
    </citation>
    <scope>NUCLEOTIDE SEQUENCE</scope>
    <source>
        <strain evidence="3">KasaAsao</strain>
    </source>
</reference>
<reference evidence="3" key="2">
    <citation type="submission" date="2023-04" db="EMBL/GenBank/DDBJ databases">
        <authorList>
            <person name="Bu L."/>
            <person name="Lu L."/>
            <person name="Laidemitt M.R."/>
            <person name="Zhang S.M."/>
            <person name="Mutuku M."/>
            <person name="Mkoji G."/>
            <person name="Steinauer M."/>
            <person name="Loker E.S."/>
        </authorList>
    </citation>
    <scope>NUCLEOTIDE SEQUENCE</scope>
    <source>
        <strain evidence="3">KasaAsao</strain>
        <tissue evidence="3">Whole Snail</tissue>
    </source>
</reference>
<dbReference type="SMART" id="SM00409">
    <property type="entry name" value="IG"/>
    <property type="match status" value="1"/>
</dbReference>
<dbReference type="InterPro" id="IPR013783">
    <property type="entry name" value="Ig-like_fold"/>
</dbReference>
<evidence type="ECO:0000313" key="4">
    <source>
        <dbReference type="Proteomes" id="UP001233172"/>
    </source>
</evidence>
<proteinExistence type="predicted"/>